<dbReference type="EMBL" id="KY593455">
    <property type="protein sequence ID" value="ARB06024.1"/>
    <property type="molecule type" value="Genomic_DNA"/>
</dbReference>
<protein>
    <recommendedName>
        <fullName evidence="4">GIY-YIG domain-containing protein</fullName>
    </recommendedName>
</protein>
<evidence type="ECO:0000259" key="4">
    <source>
        <dbReference type="SMART" id="SM00465"/>
    </source>
</evidence>
<dbReference type="InterPro" id="IPR035901">
    <property type="entry name" value="GIY-YIG_endonuc_sf"/>
</dbReference>
<evidence type="ECO:0000313" key="6">
    <source>
        <dbReference type="Proteomes" id="UP000222840"/>
    </source>
</evidence>
<dbReference type="InterPro" id="IPR000305">
    <property type="entry name" value="GIY-YIG_endonuc"/>
</dbReference>
<evidence type="ECO:0000256" key="1">
    <source>
        <dbReference type="ARBA" id="ARBA00001946"/>
    </source>
</evidence>
<evidence type="ECO:0000256" key="2">
    <source>
        <dbReference type="ARBA" id="ARBA00022842"/>
    </source>
</evidence>
<sequence length="230" mass="26055">MIIYKTTNTINRKIYIGKSIKNDPRYLGSGTLITKAINKYGKENFSKEIITSINDLNTLNYLEKFFISVFNSKNKKIGYNIAGGGDGGDIISFMPNCAEIRRRCAQGLKRWNSNPENLPKRKNINLNISKALSHTAEERGASIAKAKKKYELVGPKKPRHTEPKKQSQSHRENLSKALIGNKPVNCVKIEVDGVEFESLNDASSKLDIKLSTLRHRIRSLNYPTYIRKDL</sequence>
<dbReference type="SUPFAM" id="SSF64496">
    <property type="entry name" value="DNA-binding domain of intron-encoded endonucleases"/>
    <property type="match status" value="1"/>
</dbReference>
<accession>A0A1V0DXZ8</accession>
<dbReference type="Gene3D" id="3.40.1440.10">
    <property type="entry name" value="GIY-YIG endonuclease"/>
    <property type="match status" value="1"/>
</dbReference>
<reference evidence="5 6" key="1">
    <citation type="submission" date="2017-02" db="EMBL/GenBank/DDBJ databases">
        <title>Characterization and complete genome sequence of Yersinia bacteriophage, fHe-Yen9-01.</title>
        <authorList>
            <person name="Jun J.W."/>
            <person name="Wicklund A."/>
            <person name="Skurnik M."/>
        </authorList>
    </citation>
    <scope>NUCLEOTIDE SEQUENCE [LARGE SCALE GENOMIC DNA]</scope>
</reference>
<keyword evidence="6" id="KW-1185">Reference proteome</keyword>
<keyword evidence="2" id="KW-0460">Magnesium</keyword>
<evidence type="ECO:0000313" key="5">
    <source>
        <dbReference type="EMBL" id="ARB06024.1"/>
    </source>
</evidence>
<dbReference type="Proteomes" id="UP000222840">
    <property type="component" value="Segment"/>
</dbReference>
<feature type="domain" description="GIY-YIG" evidence="4">
    <location>
        <begin position="3"/>
        <end position="85"/>
    </location>
</feature>
<dbReference type="SUPFAM" id="SSF82771">
    <property type="entry name" value="GIY-YIG endonuclease"/>
    <property type="match status" value="1"/>
</dbReference>
<organism evidence="5 6">
    <name type="scientific">Yersinia phage fHe-Yen9-01</name>
    <dbReference type="NCBI Taxonomy" id="1965363"/>
    <lineage>
        <taxon>Viruses</taxon>
        <taxon>Duplodnaviria</taxon>
        <taxon>Heunggongvirae</taxon>
        <taxon>Uroviricota</taxon>
        <taxon>Caudoviricetes</taxon>
        <taxon>Pantevenvirales</taxon>
        <taxon>Straboviridae</taxon>
        <taxon>Tevenvirinae</taxon>
        <taxon>Tegunavirus</taxon>
        <taxon>Tegunavirus fheyen901</taxon>
    </lineage>
</organism>
<gene>
    <name evidence="5" type="ORF">fHeYen901_251</name>
</gene>
<comment type="cofactor">
    <cofactor evidence="1">
        <name>Mg(2+)</name>
        <dbReference type="ChEBI" id="CHEBI:18420"/>
    </cofactor>
</comment>
<name>A0A1V0DXZ8_9CAUD</name>
<feature type="compositionally biased region" description="Basic and acidic residues" evidence="3">
    <location>
        <begin position="160"/>
        <end position="174"/>
    </location>
</feature>
<dbReference type="SMART" id="SM00465">
    <property type="entry name" value="GIYc"/>
    <property type="match status" value="1"/>
</dbReference>
<feature type="region of interest" description="Disordered" evidence="3">
    <location>
        <begin position="154"/>
        <end position="176"/>
    </location>
</feature>
<evidence type="ECO:0000256" key="3">
    <source>
        <dbReference type="SAM" id="MobiDB-lite"/>
    </source>
</evidence>
<proteinExistence type="predicted"/>